<protein>
    <submittedName>
        <fullName evidence="1">Uncharacterized protein</fullName>
    </submittedName>
</protein>
<keyword evidence="2" id="KW-1185">Reference proteome</keyword>
<evidence type="ECO:0000313" key="2">
    <source>
        <dbReference type="Proteomes" id="UP001054837"/>
    </source>
</evidence>
<accession>A0AAV4V3L2</accession>
<sequence length="116" mass="13435">MENQKEMKIFVKDLKHSILVIEWLKKIEKVAVLRCFWSGLLDRPAVLEEGEPRPTNSAFITYVAAHTTLRCIRQTLFTIMREVRFTKHRMSMDGVVQLRQGTVHSVVPSSRKKPNG</sequence>
<dbReference type="AlphaFoldDB" id="A0AAV4V3L2"/>
<gene>
    <name evidence="1" type="ORF">CDAR_292161</name>
</gene>
<comment type="caution">
    <text evidence="1">The sequence shown here is derived from an EMBL/GenBank/DDBJ whole genome shotgun (WGS) entry which is preliminary data.</text>
</comment>
<evidence type="ECO:0000313" key="1">
    <source>
        <dbReference type="EMBL" id="GIY64535.1"/>
    </source>
</evidence>
<organism evidence="1 2">
    <name type="scientific">Caerostris darwini</name>
    <dbReference type="NCBI Taxonomy" id="1538125"/>
    <lineage>
        <taxon>Eukaryota</taxon>
        <taxon>Metazoa</taxon>
        <taxon>Ecdysozoa</taxon>
        <taxon>Arthropoda</taxon>
        <taxon>Chelicerata</taxon>
        <taxon>Arachnida</taxon>
        <taxon>Araneae</taxon>
        <taxon>Araneomorphae</taxon>
        <taxon>Entelegynae</taxon>
        <taxon>Araneoidea</taxon>
        <taxon>Araneidae</taxon>
        <taxon>Caerostris</taxon>
    </lineage>
</organism>
<dbReference type="EMBL" id="BPLQ01012332">
    <property type="protein sequence ID" value="GIY64535.1"/>
    <property type="molecule type" value="Genomic_DNA"/>
</dbReference>
<dbReference type="Proteomes" id="UP001054837">
    <property type="component" value="Unassembled WGS sequence"/>
</dbReference>
<name>A0AAV4V3L2_9ARAC</name>
<proteinExistence type="predicted"/>
<reference evidence="1 2" key="1">
    <citation type="submission" date="2021-06" db="EMBL/GenBank/DDBJ databases">
        <title>Caerostris darwini draft genome.</title>
        <authorList>
            <person name="Kono N."/>
            <person name="Arakawa K."/>
        </authorList>
    </citation>
    <scope>NUCLEOTIDE SEQUENCE [LARGE SCALE GENOMIC DNA]</scope>
</reference>